<evidence type="ECO:0000313" key="4">
    <source>
        <dbReference type="Proteomes" id="UP000705379"/>
    </source>
</evidence>
<feature type="domain" description="Activator of Hsp90 ATPase homologue 1/2-like C-terminal" evidence="2">
    <location>
        <begin position="13"/>
        <end position="137"/>
    </location>
</feature>
<dbReference type="SUPFAM" id="SSF55961">
    <property type="entry name" value="Bet v1-like"/>
    <property type="match status" value="1"/>
</dbReference>
<evidence type="ECO:0000259" key="2">
    <source>
        <dbReference type="Pfam" id="PF08327"/>
    </source>
</evidence>
<reference evidence="3" key="2">
    <citation type="journal article" date="2021" name="Microorganisms">
        <title>Bacterial Dimethylsulfoniopropionate Biosynthesis in the East China Sea.</title>
        <authorList>
            <person name="Liu J."/>
            <person name="Zhang Y."/>
            <person name="Liu J."/>
            <person name="Zhong H."/>
            <person name="Williams B.T."/>
            <person name="Zheng Y."/>
            <person name="Curson A.R.J."/>
            <person name="Sun C."/>
            <person name="Sun H."/>
            <person name="Song D."/>
            <person name="Wagner Mackenzie B."/>
            <person name="Bermejo Martinez A."/>
            <person name="Todd J.D."/>
            <person name="Zhang X.H."/>
        </authorList>
    </citation>
    <scope>NUCLEOTIDE SEQUENCE</scope>
    <source>
        <strain evidence="3">AESS21</strain>
    </source>
</reference>
<dbReference type="Pfam" id="PF08327">
    <property type="entry name" value="AHSA1"/>
    <property type="match status" value="1"/>
</dbReference>
<dbReference type="Proteomes" id="UP000705379">
    <property type="component" value="Unassembled WGS sequence"/>
</dbReference>
<dbReference type="InterPro" id="IPR013538">
    <property type="entry name" value="ASHA1/2-like_C"/>
</dbReference>
<proteinExistence type="inferred from homology"/>
<sequence length="143" mass="15865">MTGTTIVKTVFFAAPRETVWAFLTEKDKLAKWFHPANADLVQGEDYALLDRDSGEKLCWGSVLEMRPVSRLVWSFTVKPLNGAMTKVTWELEETAGGTRLSLNHEGVEAAVGEAAMSLLTALDRGWDEHFGKLRDTIKALILA</sequence>
<evidence type="ECO:0000256" key="1">
    <source>
        <dbReference type="ARBA" id="ARBA00006817"/>
    </source>
</evidence>
<reference evidence="3" key="1">
    <citation type="submission" date="2018-08" db="EMBL/GenBank/DDBJ databases">
        <authorList>
            <person name="Jin W."/>
            <person name="Wang H."/>
            <person name="Yang Y."/>
            <person name="Li M."/>
            <person name="Liu J."/>
        </authorList>
    </citation>
    <scope>NUCLEOTIDE SEQUENCE</scope>
    <source>
        <strain evidence="3">AESS21</strain>
    </source>
</reference>
<evidence type="ECO:0000313" key="3">
    <source>
        <dbReference type="EMBL" id="MBS8258922.1"/>
    </source>
</evidence>
<gene>
    <name evidence="3" type="ORF">DYI23_01715</name>
</gene>
<dbReference type="RefSeq" id="WP_213214648.1">
    <property type="nucleotide sequence ID" value="NZ_QTKU01000001.1"/>
</dbReference>
<organism evidence="3 4">
    <name type="scientific">Roseibium polysiphoniae</name>
    <dbReference type="NCBI Taxonomy" id="2571221"/>
    <lineage>
        <taxon>Bacteria</taxon>
        <taxon>Pseudomonadati</taxon>
        <taxon>Pseudomonadota</taxon>
        <taxon>Alphaproteobacteria</taxon>
        <taxon>Hyphomicrobiales</taxon>
        <taxon>Stappiaceae</taxon>
        <taxon>Roseibium</taxon>
    </lineage>
</organism>
<comment type="similarity">
    <text evidence="1">Belongs to the AHA1 family.</text>
</comment>
<protein>
    <submittedName>
        <fullName evidence="3">SRPBCC domain-containing protein</fullName>
    </submittedName>
</protein>
<comment type="caution">
    <text evidence="3">The sequence shown here is derived from an EMBL/GenBank/DDBJ whole genome shotgun (WGS) entry which is preliminary data.</text>
</comment>
<dbReference type="EMBL" id="QTKU01000001">
    <property type="protein sequence ID" value="MBS8258922.1"/>
    <property type="molecule type" value="Genomic_DNA"/>
</dbReference>
<name>A0A944GQY4_9HYPH</name>
<accession>A0A944GQY4</accession>
<dbReference type="InterPro" id="IPR023393">
    <property type="entry name" value="START-like_dom_sf"/>
</dbReference>
<dbReference type="CDD" id="cd07814">
    <property type="entry name" value="SRPBCC_CalC_Aha1-like"/>
    <property type="match status" value="1"/>
</dbReference>
<dbReference type="Gene3D" id="3.30.530.20">
    <property type="match status" value="1"/>
</dbReference>
<dbReference type="AlphaFoldDB" id="A0A944GQY4"/>